<accession>A0A9W9K5N5</accession>
<feature type="region of interest" description="Disordered" evidence="6">
    <location>
        <begin position="416"/>
        <end position="457"/>
    </location>
</feature>
<dbReference type="PROSITE" id="PS51968">
    <property type="entry name" value="GRH_CP2_DB"/>
    <property type="match status" value="1"/>
</dbReference>
<sequence length="570" mass="64185">MDNLDMNGAAHYQNDGGYSPTNLVQMDDIYSLPDGSSSVPQNESWGSQFDMSSVGQPWGNPEINRETGVKTNIPLPHRDSGYETMNPSHERMRFGSSPMSLPMNQRDESLQKWQNEGFRYCAMLSAPTAMTRNSEDPTLSYLNKGQAYKLSIMDSKPSMTGGQAKRYRAFVRVTFDKEDSRLNPVACWQLWREARTMNNTSRKEKLPFAVEFAGAANPKFQCQIEQESFDGFCITWTMDPAAGYNLFDISVRLHFLSTDFTRSKGVKGLPIRLCVKTQELMPPVDIPGSEDSEICFCRVQLFRDHGAERKMSNDSGNLNKAIEKLKQKMASSTLKPVAQKRKRGRVPELNNPALEAMRAPKVEMKSSDDGLDSKLVELEHMALSVQPRTILALRGSKEDDPDLYAVHLPDIQSNDVHSDVSPAYMATPNSKDSGSERFTPGDTSLSDNEKTSITYSPKQRNGSMNYVSTKPPTYVACFYVRLMLEISQQVYRAVYLSERTTQGLALAISRKYGLTPSNDLDIFHVSDKDLKILVDDDFVQHIPEGQQMTIQLDENSLGEDSEFYGMRLLY</sequence>
<evidence type="ECO:0000256" key="6">
    <source>
        <dbReference type="SAM" id="MobiDB-lite"/>
    </source>
</evidence>
<feature type="region of interest" description="Disordered" evidence="6">
    <location>
        <begin position="68"/>
        <end position="87"/>
    </location>
</feature>
<proteinExistence type="predicted"/>
<reference evidence="8" key="1">
    <citation type="submission" date="2022-11" db="EMBL/GenBank/DDBJ databases">
        <authorList>
            <person name="Petersen C."/>
        </authorList>
    </citation>
    <scope>NUCLEOTIDE SEQUENCE</scope>
    <source>
        <strain evidence="8">IBT 30069</strain>
    </source>
</reference>
<dbReference type="InterPro" id="IPR040167">
    <property type="entry name" value="TF_CP2-like"/>
</dbReference>
<comment type="caution">
    <text evidence="8">The sequence shown here is derived from an EMBL/GenBank/DDBJ whole genome shotgun (WGS) entry which is preliminary data.</text>
</comment>
<evidence type="ECO:0000256" key="1">
    <source>
        <dbReference type="ARBA" id="ARBA00004123"/>
    </source>
</evidence>
<keyword evidence="5" id="KW-0539">Nucleus</keyword>
<evidence type="ECO:0000256" key="5">
    <source>
        <dbReference type="ARBA" id="ARBA00023242"/>
    </source>
</evidence>
<dbReference type="AlphaFoldDB" id="A0A9W9K5N5"/>
<dbReference type="OrthoDB" id="7680836at2759"/>
<keyword evidence="9" id="KW-1185">Reference proteome</keyword>
<dbReference type="GO" id="GO:0000978">
    <property type="term" value="F:RNA polymerase II cis-regulatory region sequence-specific DNA binding"/>
    <property type="evidence" value="ECO:0007669"/>
    <property type="project" value="TreeGrafter"/>
</dbReference>
<keyword evidence="3" id="KW-0238">DNA-binding</keyword>
<dbReference type="Pfam" id="PF04516">
    <property type="entry name" value="CP2"/>
    <property type="match status" value="1"/>
</dbReference>
<dbReference type="EMBL" id="JAPQKH010000006">
    <property type="protein sequence ID" value="KAJ5094019.1"/>
    <property type="molecule type" value="Genomic_DNA"/>
</dbReference>
<comment type="subcellular location">
    <subcellularLocation>
        <location evidence="1">Nucleus</location>
    </subcellularLocation>
</comment>
<dbReference type="PANTHER" id="PTHR11037:SF20">
    <property type="entry name" value="PROTEIN GRAINYHEAD"/>
    <property type="match status" value="1"/>
</dbReference>
<dbReference type="GO" id="GO:0005634">
    <property type="term" value="C:nucleus"/>
    <property type="evidence" value="ECO:0007669"/>
    <property type="project" value="UniProtKB-SubCell"/>
</dbReference>
<reference evidence="8" key="2">
    <citation type="journal article" date="2023" name="IMA Fungus">
        <title>Comparative genomic study of the Penicillium genus elucidates a diverse pangenome and 15 lateral gene transfer events.</title>
        <authorList>
            <person name="Petersen C."/>
            <person name="Sorensen T."/>
            <person name="Nielsen M.R."/>
            <person name="Sondergaard T.E."/>
            <person name="Sorensen J.L."/>
            <person name="Fitzpatrick D.A."/>
            <person name="Frisvad J.C."/>
            <person name="Nielsen K.L."/>
        </authorList>
    </citation>
    <scope>NUCLEOTIDE SEQUENCE</scope>
    <source>
        <strain evidence="8">IBT 30069</strain>
    </source>
</reference>
<organism evidence="8 9">
    <name type="scientific">Penicillium angulare</name>
    <dbReference type="NCBI Taxonomy" id="116970"/>
    <lineage>
        <taxon>Eukaryota</taxon>
        <taxon>Fungi</taxon>
        <taxon>Dikarya</taxon>
        <taxon>Ascomycota</taxon>
        <taxon>Pezizomycotina</taxon>
        <taxon>Eurotiomycetes</taxon>
        <taxon>Eurotiomycetidae</taxon>
        <taxon>Eurotiales</taxon>
        <taxon>Aspergillaceae</taxon>
        <taxon>Penicillium</taxon>
    </lineage>
</organism>
<dbReference type="GO" id="GO:0001228">
    <property type="term" value="F:DNA-binding transcription activator activity, RNA polymerase II-specific"/>
    <property type="evidence" value="ECO:0007669"/>
    <property type="project" value="TreeGrafter"/>
</dbReference>
<gene>
    <name evidence="8" type="ORF">N7456_009880</name>
</gene>
<evidence type="ECO:0000256" key="4">
    <source>
        <dbReference type="ARBA" id="ARBA00023163"/>
    </source>
</evidence>
<evidence type="ECO:0000313" key="8">
    <source>
        <dbReference type="EMBL" id="KAJ5094019.1"/>
    </source>
</evidence>
<dbReference type="InterPro" id="IPR057520">
    <property type="entry name" value="GRHL1/CP2_C"/>
</dbReference>
<name>A0A9W9K5N5_9EURO</name>
<evidence type="ECO:0000256" key="2">
    <source>
        <dbReference type="ARBA" id="ARBA00023015"/>
    </source>
</evidence>
<evidence type="ECO:0000259" key="7">
    <source>
        <dbReference type="PROSITE" id="PS51968"/>
    </source>
</evidence>
<keyword evidence="2" id="KW-0805">Transcription regulation</keyword>
<dbReference type="Proteomes" id="UP001149165">
    <property type="component" value="Unassembled WGS sequence"/>
</dbReference>
<evidence type="ECO:0000313" key="9">
    <source>
        <dbReference type="Proteomes" id="UP001149165"/>
    </source>
</evidence>
<dbReference type="Pfam" id="PF25416">
    <property type="entry name" value="GRHL1_C"/>
    <property type="match status" value="1"/>
</dbReference>
<protein>
    <recommendedName>
        <fullName evidence="7">Grh/CP2 DB domain-containing protein</fullName>
    </recommendedName>
</protein>
<feature type="compositionally biased region" description="Polar residues" evidence="6">
    <location>
        <begin position="441"/>
        <end position="457"/>
    </location>
</feature>
<evidence type="ECO:0000256" key="3">
    <source>
        <dbReference type="ARBA" id="ARBA00023125"/>
    </source>
</evidence>
<dbReference type="InterPro" id="IPR007604">
    <property type="entry name" value="CP2"/>
</dbReference>
<keyword evidence="4" id="KW-0804">Transcription</keyword>
<feature type="domain" description="Grh/CP2 DB" evidence="7">
    <location>
        <begin position="116"/>
        <end position="360"/>
    </location>
</feature>
<dbReference type="PANTHER" id="PTHR11037">
    <property type="entry name" value="TRANSCRIPTION FACTOR CP2"/>
    <property type="match status" value="1"/>
</dbReference>